<comment type="caution">
    <text evidence="2">The sequence shown here is derived from an EMBL/GenBank/DDBJ whole genome shotgun (WGS) entry which is preliminary data.</text>
</comment>
<keyword evidence="1" id="KW-0472">Membrane</keyword>
<dbReference type="Proteomes" id="UP000252585">
    <property type="component" value="Unassembled WGS sequence"/>
</dbReference>
<dbReference type="RefSeq" id="WP_281270472.1">
    <property type="nucleotide sequence ID" value="NZ_QPJJ01000003.1"/>
</dbReference>
<sequence length="40" mass="4409">MDNVVNPLALLFQAIDIILTVGSIPAIIYGLYLLHKISKK</sequence>
<feature type="transmembrane region" description="Helical" evidence="1">
    <location>
        <begin position="12"/>
        <end position="34"/>
    </location>
</feature>
<proteinExistence type="predicted"/>
<dbReference type="AlphaFoldDB" id="A0A368Y6M4"/>
<accession>A0A368Y6M4</accession>
<evidence type="ECO:0000256" key="1">
    <source>
        <dbReference type="SAM" id="Phobius"/>
    </source>
</evidence>
<evidence type="ECO:0000313" key="3">
    <source>
        <dbReference type="Proteomes" id="UP000252585"/>
    </source>
</evidence>
<keyword evidence="3" id="KW-1185">Reference proteome</keyword>
<dbReference type="EMBL" id="QPJJ01000003">
    <property type="protein sequence ID" value="RCW75008.1"/>
    <property type="molecule type" value="Genomic_DNA"/>
</dbReference>
<keyword evidence="1" id="KW-1133">Transmembrane helix</keyword>
<protein>
    <submittedName>
        <fullName evidence="2">Uncharacterized protein</fullName>
    </submittedName>
</protein>
<reference evidence="2 3" key="1">
    <citation type="submission" date="2018-07" db="EMBL/GenBank/DDBJ databases">
        <title>Genomic Encyclopedia of Type Strains, Phase IV (KMG-IV): sequencing the most valuable type-strain genomes for metagenomic binning, comparative biology and taxonomic classification.</title>
        <authorList>
            <person name="Goeker M."/>
        </authorList>
    </citation>
    <scope>NUCLEOTIDE SEQUENCE [LARGE SCALE GENOMIC DNA]</scope>
    <source>
        <strain evidence="2 3">DSM 27696</strain>
    </source>
</reference>
<keyword evidence="1" id="KW-0812">Transmembrane</keyword>
<organism evidence="2 3">
    <name type="scientific">Saliterribacillus persicus</name>
    <dbReference type="NCBI Taxonomy" id="930114"/>
    <lineage>
        <taxon>Bacteria</taxon>
        <taxon>Bacillati</taxon>
        <taxon>Bacillota</taxon>
        <taxon>Bacilli</taxon>
        <taxon>Bacillales</taxon>
        <taxon>Bacillaceae</taxon>
        <taxon>Saliterribacillus</taxon>
    </lineage>
</organism>
<name>A0A368Y6M4_9BACI</name>
<evidence type="ECO:0000313" key="2">
    <source>
        <dbReference type="EMBL" id="RCW75008.1"/>
    </source>
</evidence>
<gene>
    <name evidence="2" type="ORF">DFR57_103306</name>
</gene>